<reference evidence="1" key="1">
    <citation type="submission" date="2021-04" db="EMBL/GenBank/DDBJ databases">
        <title>Genomic insights into ecological role and evolution of a novel Thermoplasmata order Candidatus Sysuiplasmatales.</title>
        <authorList>
            <person name="Yuan Y."/>
        </authorList>
    </citation>
    <scope>NUCLEOTIDE SEQUENCE</scope>
    <source>
        <strain evidence="2">TUT19-bin139</strain>
        <strain evidence="1">YP2-bin.285</strain>
    </source>
</reference>
<evidence type="ECO:0000313" key="3">
    <source>
        <dbReference type="Proteomes" id="UP000716004"/>
    </source>
</evidence>
<dbReference type="EMBL" id="JAGVSJ010000021">
    <property type="protein sequence ID" value="MBX8632320.1"/>
    <property type="molecule type" value="Genomic_DNA"/>
</dbReference>
<sequence>MPEGKAMESSENTSVRGVVDGDYCIRTGLPPGRFYVAEFAEIDSKAVTGGERAFLAVSVRCVEPGDIEGKCSFLGCVPNPNAMMPEIRKDLYPLLSSYNAVPGSTVRVRLTAATESDFSAAARELRARRGEGGAAAVPRAGMAQAAVKRRAHGSAD</sequence>
<dbReference type="Proteomes" id="UP000750197">
    <property type="component" value="Unassembled WGS sequence"/>
</dbReference>
<organism evidence="1 3">
    <name type="scientific">Candidatus Sysuiplasma superficiale</name>
    <dbReference type="NCBI Taxonomy" id="2823368"/>
    <lineage>
        <taxon>Archaea</taxon>
        <taxon>Methanobacteriati</taxon>
        <taxon>Thermoplasmatota</taxon>
        <taxon>Thermoplasmata</taxon>
        <taxon>Candidatus Sysuiplasmatales</taxon>
        <taxon>Candidatus Sysuiplasmataceae</taxon>
        <taxon>Candidatus Sysuiplasma</taxon>
    </lineage>
</organism>
<proteinExistence type="predicted"/>
<name>A0A8J7YUD2_9ARCH</name>
<comment type="caution">
    <text evidence="1">The sequence shown here is derived from an EMBL/GenBank/DDBJ whole genome shotgun (WGS) entry which is preliminary data.</text>
</comment>
<evidence type="ECO:0000313" key="2">
    <source>
        <dbReference type="EMBL" id="MBX8644872.1"/>
    </source>
</evidence>
<dbReference type="EMBL" id="JAHEAC010000115">
    <property type="protein sequence ID" value="MBX8644872.1"/>
    <property type="molecule type" value="Genomic_DNA"/>
</dbReference>
<evidence type="ECO:0000313" key="1">
    <source>
        <dbReference type="EMBL" id="MBX8632320.1"/>
    </source>
</evidence>
<protein>
    <submittedName>
        <fullName evidence="1">Uncharacterized protein</fullName>
    </submittedName>
</protein>
<dbReference type="AlphaFoldDB" id="A0A8J7YUD2"/>
<gene>
    <name evidence="1" type="ORF">J9259_07390</name>
    <name evidence="2" type="ORF">KIY12_09180</name>
</gene>
<accession>A0A8J7YUD2</accession>
<dbReference type="Proteomes" id="UP000716004">
    <property type="component" value="Unassembled WGS sequence"/>
</dbReference>